<comment type="similarity">
    <text evidence="2 7">Belongs to the damage-control phosphatase family. Sugar phosphate phosphatase III subfamily.</text>
</comment>
<dbReference type="InterPro" id="IPR002791">
    <property type="entry name" value="ARMT1-like_metal-bd"/>
</dbReference>
<organism evidence="9 10">
    <name type="scientific">Saccharomyces pastorianus</name>
    <name type="common">Lager yeast</name>
    <name type="synonym">Saccharomyces cerevisiae x Saccharomyces eubayanus</name>
    <dbReference type="NCBI Taxonomy" id="27292"/>
    <lineage>
        <taxon>Eukaryota</taxon>
        <taxon>Fungi</taxon>
        <taxon>Dikarya</taxon>
        <taxon>Ascomycota</taxon>
        <taxon>Saccharomycotina</taxon>
        <taxon>Saccharomycetes</taxon>
        <taxon>Saccharomycetales</taxon>
        <taxon>Saccharomycetaceae</taxon>
        <taxon>Saccharomyces</taxon>
    </lineage>
</organism>
<dbReference type="Proteomes" id="UP000501346">
    <property type="component" value="Chromosome SeXIII-ScXIII"/>
</dbReference>
<comment type="cofactor">
    <cofactor evidence="7">
        <name>Mn(2+)</name>
        <dbReference type="ChEBI" id="CHEBI:29035"/>
    </cofactor>
    <cofactor evidence="7">
        <name>Ni(2+)</name>
        <dbReference type="ChEBI" id="CHEBI:49786"/>
    </cofactor>
</comment>
<dbReference type="GO" id="GO:0006974">
    <property type="term" value="P:DNA damage response"/>
    <property type="evidence" value="ECO:0007669"/>
    <property type="project" value="TreeGrafter"/>
</dbReference>
<evidence type="ECO:0000313" key="10">
    <source>
        <dbReference type="Proteomes" id="UP000501346"/>
    </source>
</evidence>
<dbReference type="EMBL" id="CP049010">
    <property type="protein sequence ID" value="QID87172.1"/>
    <property type="molecule type" value="Genomic_DNA"/>
</dbReference>
<dbReference type="InterPro" id="IPR039763">
    <property type="entry name" value="ARMT1"/>
</dbReference>
<dbReference type="AlphaFoldDB" id="A0A6C1ED41"/>
<evidence type="ECO:0000256" key="3">
    <source>
        <dbReference type="ARBA" id="ARBA00022723"/>
    </source>
</evidence>
<accession>A0A6C1ED41</accession>
<keyword evidence="10" id="KW-1185">Reference proteome</keyword>
<feature type="domain" description="Damage-control phosphatase ARMT1-like metal-binding" evidence="8">
    <location>
        <begin position="19"/>
        <end position="437"/>
    </location>
</feature>
<evidence type="ECO:0000256" key="4">
    <source>
        <dbReference type="ARBA" id="ARBA00022801"/>
    </source>
</evidence>
<dbReference type="OrthoDB" id="541375at2759"/>
<evidence type="ECO:0000256" key="2">
    <source>
        <dbReference type="ARBA" id="ARBA00009519"/>
    </source>
</evidence>
<keyword evidence="4 7" id="KW-0378">Hydrolase</keyword>
<dbReference type="GO" id="GO:0005634">
    <property type="term" value="C:nucleus"/>
    <property type="evidence" value="ECO:0007669"/>
    <property type="project" value="TreeGrafter"/>
</dbReference>
<dbReference type="Gene3D" id="3.40.50.10880">
    <property type="entry name" value="Uncharacterised protein PF01937, DUF89, domain 3"/>
    <property type="match status" value="1"/>
</dbReference>
<evidence type="ECO:0000256" key="1">
    <source>
        <dbReference type="ARBA" id="ARBA00001326"/>
    </source>
</evidence>
<proteinExistence type="inferred from homology"/>
<dbReference type="Pfam" id="PF01937">
    <property type="entry name" value="ARMT1-like_dom"/>
    <property type="match status" value="1"/>
</dbReference>
<dbReference type="EC" id="3.1.3.-" evidence="7"/>
<dbReference type="PANTHER" id="PTHR12260">
    <property type="entry name" value="DAMAGE-CONTROL PHOSPHATASE ARMT1"/>
    <property type="match status" value="1"/>
</dbReference>
<sequence>MAIPERFMTNDKGTFGEYTASSRWPIILQNAIDDLTTQQELEKSNTTKFQQAESIKTGLRQFRQDVIDRVRLRPFTEEEIKLANVPLSFNEYLKEHSEANWGDVEWLFSEVYLYRRVNVLFQRESEWAEFDIFNRLKQSTFESSFHGVVELALRYQNLLPQLKNIGQNSEDNDEDLLKVLFKEFIEISLWGNATDLSLLTNATLEEIKSIQGAKARAESESKIVVNDTDKAWGVLTNAKANANGKPIRVDFVLDNSGFELYADLMLAAFLLESGLATKCIFHAKDIPYMVSDVMLKDFDILVQDLRDREFFPSGQPSTKESKALDFFAKEMGKFISSGELEFREDSFWTTELDYWNLDTKETKYHGSVLHKDLLNSNLVIFKGDLNYRKLTGDRKWPRTTKWETAIGPLATNGITSLSLRTCKADVQVGLPEGLDAKLSQEWEKENPGRGSWWCCSGKWAVICFCSGKSDGN</sequence>
<dbReference type="PANTHER" id="PTHR12260:SF6">
    <property type="entry name" value="DAMAGE-CONTROL PHOSPHATASE ARMT1"/>
    <property type="match status" value="1"/>
</dbReference>
<protein>
    <recommendedName>
        <fullName evidence="7">Sugar phosphate phosphatase</fullName>
        <ecNumber evidence="7">3.1.3.-</ecNumber>
    </recommendedName>
</protein>
<evidence type="ECO:0000256" key="7">
    <source>
        <dbReference type="RuleBase" id="RU367030"/>
    </source>
</evidence>
<comment type="domain">
    <text evidence="7">Subfamily III proteins have a conserved RTxK motif about 40-50 residues from the C-terminus; the threonine may be replaced by serine or cysteine.</text>
</comment>
<dbReference type="GO" id="GO:0016791">
    <property type="term" value="F:phosphatase activity"/>
    <property type="evidence" value="ECO:0007669"/>
    <property type="project" value="TreeGrafter"/>
</dbReference>
<evidence type="ECO:0000256" key="5">
    <source>
        <dbReference type="ARBA" id="ARBA00023211"/>
    </source>
</evidence>
<evidence type="ECO:0000256" key="6">
    <source>
        <dbReference type="ARBA" id="ARBA00048809"/>
    </source>
</evidence>
<dbReference type="GO" id="GO:0046872">
    <property type="term" value="F:metal ion binding"/>
    <property type="evidence" value="ECO:0007669"/>
    <property type="project" value="UniProtKB-UniRule"/>
</dbReference>
<dbReference type="InterPro" id="IPR036075">
    <property type="entry name" value="ARMT-1-like_metal-bd_sf"/>
</dbReference>
<comment type="catalytic activity">
    <reaction evidence="6 7">
        <text>beta-D-fructose 6-phosphate = dihydroxyacetone + D-glyceraldehyde 3-phosphate</text>
        <dbReference type="Rhea" id="RHEA:28002"/>
        <dbReference type="ChEBI" id="CHEBI:16016"/>
        <dbReference type="ChEBI" id="CHEBI:57634"/>
        <dbReference type="ChEBI" id="CHEBI:59776"/>
    </reaction>
</comment>
<comment type="function">
    <text evidence="7">Metal-dependent phosphatase that shows phosphatase activity against several substrates, including fructose-1-phosphate and fructose-6-phosphate. Its preference for fructose-1-phosphate, a strong glycating agent that causes DNA damage rather than a canonical yeast metabolite, suggests a damage-control function in hexose phosphate metabolism.</text>
</comment>
<evidence type="ECO:0000313" key="9">
    <source>
        <dbReference type="EMBL" id="QID87172.1"/>
    </source>
</evidence>
<name>A0A6C1ED41_SACPS</name>
<keyword evidence="5 7" id="KW-0464">Manganese</keyword>
<keyword evidence="3 7" id="KW-0479">Metal-binding</keyword>
<dbReference type="Gene3D" id="1.20.930.60">
    <property type="match status" value="1"/>
</dbReference>
<comment type="catalytic activity">
    <reaction evidence="1 7">
        <text>beta-D-fructose 1-phosphate + H2O = D-fructose + phosphate</text>
        <dbReference type="Rhea" id="RHEA:35603"/>
        <dbReference type="ChEBI" id="CHEBI:15377"/>
        <dbReference type="ChEBI" id="CHEBI:37721"/>
        <dbReference type="ChEBI" id="CHEBI:43474"/>
        <dbReference type="ChEBI" id="CHEBI:138881"/>
    </reaction>
</comment>
<dbReference type="SUPFAM" id="SSF111321">
    <property type="entry name" value="AF1104-like"/>
    <property type="match status" value="1"/>
</dbReference>
<gene>
    <name evidence="9" type="ORF">GRS66_009835</name>
</gene>
<evidence type="ECO:0000259" key="8">
    <source>
        <dbReference type="Pfam" id="PF01937"/>
    </source>
</evidence>
<reference evidence="9 10" key="1">
    <citation type="journal article" date="2019" name="BMC Genomics">
        <title>Chromosome level assembly and comparative genome analysis confirm lager-brewing yeasts originated from a single hybridization.</title>
        <authorList>
            <person name="Salazar A.N."/>
            <person name="Gorter de Vries A.R."/>
            <person name="van den Broek M."/>
            <person name="Brouwers N."/>
            <person name="de la Torre Cortes P."/>
            <person name="Kuijpers N.G.A."/>
            <person name="Daran J.G."/>
            <person name="Abeel T."/>
        </authorList>
    </citation>
    <scope>NUCLEOTIDE SEQUENCE [LARGE SCALE GENOMIC DNA]</scope>
    <source>
        <strain evidence="9 10">CBS 1483</strain>
    </source>
</reference>